<proteinExistence type="predicted"/>
<dbReference type="RefSeq" id="XP_073558637.1">
    <property type="nucleotide sequence ID" value="XM_073703359.1"/>
</dbReference>
<keyword evidence="3" id="KW-1185">Reference proteome</keyword>
<evidence type="ECO:0000313" key="3">
    <source>
        <dbReference type="Proteomes" id="UP001642720"/>
    </source>
</evidence>
<evidence type="ECO:0000256" key="1">
    <source>
        <dbReference type="SAM" id="MobiDB-lite"/>
    </source>
</evidence>
<reference evidence="2 3" key="1">
    <citation type="submission" date="2018-01" db="EMBL/GenBank/DDBJ databases">
        <title>Genome characterization of the sugarcane-associated fungus Trichoderma ghanense CCMA-1212 and their application in lignocelulose bioconversion.</title>
        <authorList>
            <person name="Steindorff A.S."/>
            <person name="Mendes T.D."/>
            <person name="Vilela E.S.D."/>
            <person name="Rodrigues D.S."/>
            <person name="Formighieri E.F."/>
            <person name="Melo I.S."/>
            <person name="Favaro L.C.L."/>
        </authorList>
    </citation>
    <scope>NUCLEOTIDE SEQUENCE [LARGE SCALE GENOMIC DNA]</scope>
    <source>
        <strain evidence="2 3">CCMA-1212</strain>
    </source>
</reference>
<gene>
    <name evidence="2" type="ORF">CCMA1212_006119</name>
</gene>
<organism evidence="2 3">
    <name type="scientific">Trichoderma ghanense</name>
    <dbReference type="NCBI Taxonomy" id="65468"/>
    <lineage>
        <taxon>Eukaryota</taxon>
        <taxon>Fungi</taxon>
        <taxon>Dikarya</taxon>
        <taxon>Ascomycota</taxon>
        <taxon>Pezizomycotina</taxon>
        <taxon>Sordariomycetes</taxon>
        <taxon>Hypocreomycetidae</taxon>
        <taxon>Hypocreales</taxon>
        <taxon>Hypocreaceae</taxon>
        <taxon>Trichoderma</taxon>
    </lineage>
</organism>
<feature type="compositionally biased region" description="Polar residues" evidence="1">
    <location>
        <begin position="139"/>
        <end position="150"/>
    </location>
</feature>
<dbReference type="GeneID" id="300577809"/>
<feature type="region of interest" description="Disordered" evidence="1">
    <location>
        <begin position="118"/>
        <end position="179"/>
    </location>
</feature>
<dbReference type="Proteomes" id="UP001642720">
    <property type="component" value="Unassembled WGS sequence"/>
</dbReference>
<protein>
    <submittedName>
        <fullName evidence="2">Uncharacterized protein</fullName>
    </submittedName>
</protein>
<sequence length="179" mass="19558">MRYDEAIGRTTRRSKQVIVESPLRDKLDMLLFASYVTPRNPSLRAKAAALRTPARPDGHVVLWESGRPGATQPLVEAKTCGWAVLVAEPTNLMELLLAPPTGGQSPRQSTRRHVPGLQTLADPKYLSPNLQVISEEHPSLSSPHAANDSTAPRRDSPSGDSQGSQQEPRLGIQDQEIDQ</sequence>
<evidence type="ECO:0000313" key="2">
    <source>
        <dbReference type="EMBL" id="TFB02436.1"/>
    </source>
</evidence>
<accession>A0ABY2H313</accession>
<dbReference type="EMBL" id="PPTA01000007">
    <property type="protein sequence ID" value="TFB02436.1"/>
    <property type="molecule type" value="Genomic_DNA"/>
</dbReference>
<name>A0ABY2H313_9HYPO</name>
<comment type="caution">
    <text evidence="2">The sequence shown here is derived from an EMBL/GenBank/DDBJ whole genome shotgun (WGS) entry which is preliminary data.</text>
</comment>